<accession>A0A9P0MGF2</accession>
<reference evidence="2" key="1">
    <citation type="submission" date="2022-03" db="EMBL/GenBank/DDBJ databases">
        <authorList>
            <person name="Sayadi A."/>
        </authorList>
    </citation>
    <scope>NUCLEOTIDE SEQUENCE</scope>
</reference>
<dbReference type="EMBL" id="CAKOFQ010008135">
    <property type="protein sequence ID" value="CAH2012007.1"/>
    <property type="molecule type" value="Genomic_DNA"/>
</dbReference>
<organism evidence="2 3">
    <name type="scientific">Acanthoscelides obtectus</name>
    <name type="common">Bean weevil</name>
    <name type="synonym">Bruchus obtectus</name>
    <dbReference type="NCBI Taxonomy" id="200917"/>
    <lineage>
        <taxon>Eukaryota</taxon>
        <taxon>Metazoa</taxon>
        <taxon>Ecdysozoa</taxon>
        <taxon>Arthropoda</taxon>
        <taxon>Hexapoda</taxon>
        <taxon>Insecta</taxon>
        <taxon>Pterygota</taxon>
        <taxon>Neoptera</taxon>
        <taxon>Endopterygota</taxon>
        <taxon>Coleoptera</taxon>
        <taxon>Polyphaga</taxon>
        <taxon>Cucujiformia</taxon>
        <taxon>Chrysomeloidea</taxon>
        <taxon>Chrysomelidae</taxon>
        <taxon>Bruchinae</taxon>
        <taxon>Bruchini</taxon>
        <taxon>Acanthoscelides</taxon>
    </lineage>
</organism>
<keyword evidence="1" id="KW-0472">Membrane</keyword>
<protein>
    <submittedName>
        <fullName evidence="2">Uncharacterized protein</fullName>
    </submittedName>
</protein>
<feature type="transmembrane region" description="Helical" evidence="1">
    <location>
        <begin position="17"/>
        <end position="36"/>
    </location>
</feature>
<evidence type="ECO:0000313" key="2">
    <source>
        <dbReference type="EMBL" id="CAH2012007.1"/>
    </source>
</evidence>
<proteinExistence type="predicted"/>
<comment type="caution">
    <text evidence="2">The sequence shown here is derived from an EMBL/GenBank/DDBJ whole genome shotgun (WGS) entry which is preliminary data.</text>
</comment>
<sequence length="38" mass="4598">MSILHIFLNNTKLFRFFLQWLYLCIQGLVVAVYCVFRS</sequence>
<keyword evidence="1" id="KW-1133">Transmembrane helix</keyword>
<evidence type="ECO:0000256" key="1">
    <source>
        <dbReference type="SAM" id="Phobius"/>
    </source>
</evidence>
<evidence type="ECO:0000313" key="3">
    <source>
        <dbReference type="Proteomes" id="UP001152888"/>
    </source>
</evidence>
<keyword evidence="3" id="KW-1185">Reference proteome</keyword>
<dbReference type="Proteomes" id="UP001152888">
    <property type="component" value="Unassembled WGS sequence"/>
</dbReference>
<gene>
    <name evidence="2" type="ORF">ACAOBT_LOCUS32559</name>
</gene>
<name>A0A9P0MGF2_ACAOB</name>
<keyword evidence="1" id="KW-0812">Transmembrane</keyword>
<dbReference type="AlphaFoldDB" id="A0A9P0MGF2"/>